<accession>A0A1G9JIK6</accession>
<reference evidence="2" key="1">
    <citation type="submission" date="2016-10" db="EMBL/GenBank/DDBJ databases">
        <authorList>
            <person name="Varghese N."/>
            <person name="Submissions S."/>
        </authorList>
    </citation>
    <scope>NUCLEOTIDE SEQUENCE [LARGE SCALE GENOMIC DNA]</scope>
    <source>
        <strain evidence="2">CGMCC 1.7655</strain>
    </source>
</reference>
<sequence length="74" mass="8212">MTYDEEVELRAAIPALRLAIVSGTTRVTYDGKTVEYRSISEMRAALRFAEDTLAGPDAVSRRPSFATTRFSRGL</sequence>
<organism evidence="1 2">
    <name type="scientific">Paracoccus chinensis</name>
    <dbReference type="NCBI Taxonomy" id="525640"/>
    <lineage>
        <taxon>Bacteria</taxon>
        <taxon>Pseudomonadati</taxon>
        <taxon>Pseudomonadota</taxon>
        <taxon>Alphaproteobacteria</taxon>
        <taxon>Rhodobacterales</taxon>
        <taxon>Paracoccaceae</taxon>
        <taxon>Paracoccus</taxon>
    </lineage>
</organism>
<protein>
    <recommendedName>
        <fullName evidence="3">GpW protein</fullName>
    </recommendedName>
</protein>
<dbReference type="EMBL" id="FNGE01000009">
    <property type="protein sequence ID" value="SDL36913.1"/>
    <property type="molecule type" value="Genomic_DNA"/>
</dbReference>
<evidence type="ECO:0000313" key="2">
    <source>
        <dbReference type="Proteomes" id="UP000199555"/>
    </source>
</evidence>
<keyword evidence="2" id="KW-1185">Reference proteome</keyword>
<gene>
    <name evidence="1" type="ORF">SAMN04487971_109136</name>
</gene>
<dbReference type="OrthoDB" id="7873006at2"/>
<proteinExistence type="predicted"/>
<dbReference type="Proteomes" id="UP000199555">
    <property type="component" value="Unassembled WGS sequence"/>
</dbReference>
<dbReference type="NCBIfam" id="NF047331">
    <property type="entry name" value="phage_HTJ"/>
    <property type="match status" value="1"/>
</dbReference>
<name>A0A1G9JIK6_9RHOB</name>
<dbReference type="AlphaFoldDB" id="A0A1G9JIK6"/>
<dbReference type="STRING" id="525640.SAMN04487971_109136"/>
<evidence type="ECO:0000313" key="1">
    <source>
        <dbReference type="EMBL" id="SDL36913.1"/>
    </source>
</evidence>
<evidence type="ECO:0008006" key="3">
    <source>
        <dbReference type="Google" id="ProtNLM"/>
    </source>
</evidence>